<evidence type="ECO:0000313" key="18">
    <source>
        <dbReference type="EMBL" id="EFR42844.1"/>
    </source>
</evidence>
<evidence type="ECO:0000256" key="4">
    <source>
        <dbReference type="ARBA" id="ARBA00022618"/>
    </source>
</evidence>
<comment type="subcellular location">
    <subcellularLocation>
        <location evidence="1">Cell membrane</location>
        <topology evidence="1">Multi-pass membrane protein</topology>
    </subcellularLocation>
</comment>
<name>E4L8V9_9FIRM</name>
<feature type="domain" description="FtsK" evidence="17">
    <location>
        <begin position="369"/>
        <end position="556"/>
    </location>
</feature>
<dbReference type="InterPro" id="IPR018541">
    <property type="entry name" value="Ftsk_gamma"/>
</dbReference>
<keyword evidence="4" id="KW-0132">Cell division</keyword>
<dbReference type="AlphaFoldDB" id="E4L8V9"/>
<dbReference type="GO" id="GO:0005524">
    <property type="term" value="F:ATP binding"/>
    <property type="evidence" value="ECO:0007669"/>
    <property type="project" value="UniProtKB-UniRule"/>
</dbReference>
<dbReference type="InterPro" id="IPR027417">
    <property type="entry name" value="P-loop_NTPase"/>
</dbReference>
<evidence type="ECO:0000256" key="6">
    <source>
        <dbReference type="ARBA" id="ARBA00022741"/>
    </source>
</evidence>
<feature type="transmembrane region" description="Helical" evidence="16">
    <location>
        <begin position="63"/>
        <end position="82"/>
    </location>
</feature>
<dbReference type="Proteomes" id="UP000004594">
    <property type="component" value="Unassembled WGS sequence"/>
</dbReference>
<dbReference type="SUPFAM" id="SSF46785">
    <property type="entry name" value="Winged helix' DNA-binding domain"/>
    <property type="match status" value="1"/>
</dbReference>
<evidence type="ECO:0000256" key="16">
    <source>
        <dbReference type="SAM" id="Phobius"/>
    </source>
</evidence>
<evidence type="ECO:0000256" key="10">
    <source>
        <dbReference type="ARBA" id="ARBA00023125"/>
    </source>
</evidence>
<evidence type="ECO:0000256" key="13">
    <source>
        <dbReference type="ARBA" id="ARBA00024986"/>
    </source>
</evidence>
<dbReference type="SUPFAM" id="SSF52540">
    <property type="entry name" value="P-loop containing nucleoside triphosphate hydrolases"/>
    <property type="match status" value="1"/>
</dbReference>
<dbReference type="eggNOG" id="COG1674">
    <property type="taxonomic scope" value="Bacteria"/>
</dbReference>
<gene>
    <name evidence="18" type="primary">spoIIIE</name>
    <name evidence="18" type="ORF">HMPREF9220_0929</name>
</gene>
<comment type="caution">
    <text evidence="18">The sequence shown here is derived from an EMBL/GenBank/DDBJ whole genome shotgun (WGS) entry which is preliminary data.</text>
</comment>
<accession>E4L8V9</accession>
<evidence type="ECO:0000313" key="19">
    <source>
        <dbReference type="Proteomes" id="UP000004594"/>
    </source>
</evidence>
<dbReference type="PANTHER" id="PTHR22683">
    <property type="entry name" value="SPORULATION PROTEIN RELATED"/>
    <property type="match status" value="1"/>
</dbReference>
<dbReference type="Gene3D" id="1.10.10.10">
    <property type="entry name" value="Winged helix-like DNA-binding domain superfamily/Winged helix DNA-binding domain"/>
    <property type="match status" value="1"/>
</dbReference>
<dbReference type="InterPro" id="IPR003593">
    <property type="entry name" value="AAA+_ATPase"/>
</dbReference>
<evidence type="ECO:0000256" key="11">
    <source>
        <dbReference type="ARBA" id="ARBA00023136"/>
    </source>
</evidence>
<comment type="subunit">
    <text evidence="14">Homohexamer. Forms a ring that surrounds DNA.</text>
</comment>
<comment type="function">
    <text evidence="13">Essential cell division protein that coordinates cell division and chromosome segregation. The N-terminus is involved in assembly of the cell-division machinery. The C-terminus functions as a DNA motor that moves dsDNA in an ATP-dependent manner towards the dif recombination site, which is located within the replication terminus region. Required for activation of the Xer recombinase, allowing activation of chromosome unlinking by recombination.</text>
</comment>
<dbReference type="SMART" id="SM00843">
    <property type="entry name" value="Ftsk_gamma"/>
    <property type="match status" value="1"/>
</dbReference>
<dbReference type="Pfam" id="PF01580">
    <property type="entry name" value="FtsK_SpoIIIE"/>
    <property type="match status" value="1"/>
</dbReference>
<evidence type="ECO:0000256" key="2">
    <source>
        <dbReference type="ARBA" id="ARBA00006474"/>
    </source>
</evidence>
<dbReference type="InterPro" id="IPR036390">
    <property type="entry name" value="WH_DNA-bd_sf"/>
</dbReference>
<keyword evidence="8 15" id="KW-0067">ATP-binding</keyword>
<evidence type="ECO:0000256" key="12">
    <source>
        <dbReference type="ARBA" id="ARBA00023306"/>
    </source>
</evidence>
<dbReference type="InterPro" id="IPR002543">
    <property type="entry name" value="FtsK_dom"/>
</dbReference>
<keyword evidence="7" id="KW-0159">Chromosome partition</keyword>
<evidence type="ECO:0000256" key="9">
    <source>
        <dbReference type="ARBA" id="ARBA00022989"/>
    </source>
</evidence>
<dbReference type="Gene3D" id="3.30.980.40">
    <property type="match status" value="1"/>
</dbReference>
<dbReference type="PROSITE" id="PS50901">
    <property type="entry name" value="FTSK"/>
    <property type="match status" value="1"/>
</dbReference>
<dbReference type="EMBL" id="AENT01000016">
    <property type="protein sequence ID" value="EFR42844.1"/>
    <property type="molecule type" value="Genomic_DNA"/>
</dbReference>
<keyword evidence="9 16" id="KW-1133">Transmembrane helix</keyword>
<keyword evidence="12" id="KW-0131">Cell cycle</keyword>
<keyword evidence="11 16" id="KW-0472">Membrane</keyword>
<evidence type="ECO:0000256" key="7">
    <source>
        <dbReference type="ARBA" id="ARBA00022829"/>
    </source>
</evidence>
<protein>
    <submittedName>
        <fullName evidence="18">FtsK/SpoIIIE family protein</fullName>
    </submittedName>
</protein>
<feature type="binding site" evidence="15">
    <location>
        <begin position="386"/>
        <end position="393"/>
    </location>
    <ligand>
        <name>ATP</name>
        <dbReference type="ChEBI" id="CHEBI:30616"/>
    </ligand>
</feature>
<keyword evidence="6 15" id="KW-0547">Nucleotide-binding</keyword>
<evidence type="ECO:0000256" key="5">
    <source>
        <dbReference type="ARBA" id="ARBA00022692"/>
    </source>
</evidence>
<dbReference type="OrthoDB" id="9807790at2"/>
<dbReference type="InterPro" id="IPR041027">
    <property type="entry name" value="FtsK_alpha"/>
</dbReference>
<organism evidence="18 19">
    <name type="scientific">Dialister micraerophilus UPII 345-E</name>
    <dbReference type="NCBI Taxonomy" id="910314"/>
    <lineage>
        <taxon>Bacteria</taxon>
        <taxon>Bacillati</taxon>
        <taxon>Bacillota</taxon>
        <taxon>Negativicutes</taxon>
        <taxon>Veillonellales</taxon>
        <taxon>Veillonellaceae</taxon>
        <taxon>Dialister</taxon>
    </lineage>
</organism>
<evidence type="ECO:0000259" key="17">
    <source>
        <dbReference type="PROSITE" id="PS50901"/>
    </source>
</evidence>
<sequence length="706" mass="78498">MLFLGVFVIISILGFNTGVIGDLITQAFSVLFGILSIIPAIGLVVWGGYYTLKASNFSWNRKLLLAFFSYFLIATLYTHIMVPTEYEFDMKYITEYGGIIGSSITWSFRWMIGEIGTTILITLLLVIDILFLTKWSLSSGVQKISKKTEEKLILVKKTIKEKSQTLKKPEFFSENEEESNDFLYKSSKKKHIKEKSISEVKNQSVKKSINETLNDKNEELDKDDSKEIKTRSGYKFPPIELLHKSIKISENYFDIAKEKADLLEKTLKSFGVSAKVINISIGPSVTRFEIEPAPGVKVRKIENLSDDIALQLAATQIRIEAPIPGKSAVGIEIPNEKNSEVALRDVLEDNKFKRGKGNILVALGKDIAGNAVVADLSKMPHLLIAGATGSGKSVCINTLITSILYNSSPDDVKLILIDPKVVELSIYNGVPHLRIDVVTDPKKAAGALNWAVREMEHRYKLFSENKVRDIKGFNIAKPELKLPYMVIIIDELADLMMVASDSVEDSICRLAQKARAAGIHLVLATQRPSVDVITGVIKANIPSRISFAVSSQIDSRTILDRSGAEKLLGKGDMLFDPSGVSYPIRVQGAFITDKEVENITNFIKENSSELIKFDNKPIDLSIPEIKEIVPFESQQDELLGEAAEWILDTKRASVSALQRRFRIGYTRAGRLMDTMEAMGIVSGADGAKPREILISKDELEIKLKNT</sequence>
<dbReference type="GO" id="GO:0005886">
    <property type="term" value="C:plasma membrane"/>
    <property type="evidence" value="ECO:0007669"/>
    <property type="project" value="UniProtKB-SubCell"/>
</dbReference>
<dbReference type="GO" id="GO:0003677">
    <property type="term" value="F:DNA binding"/>
    <property type="evidence" value="ECO:0007669"/>
    <property type="project" value="UniProtKB-KW"/>
</dbReference>
<comment type="similarity">
    <text evidence="2">Belongs to the FtsK/SpoIIIE/SftA family.</text>
</comment>
<dbReference type="InterPro" id="IPR050206">
    <property type="entry name" value="FtsK/SpoIIIE/SftA"/>
</dbReference>
<evidence type="ECO:0000256" key="15">
    <source>
        <dbReference type="PROSITE-ProRule" id="PRU00289"/>
    </source>
</evidence>
<feature type="transmembrane region" description="Helical" evidence="16">
    <location>
        <begin position="31"/>
        <end position="51"/>
    </location>
</feature>
<dbReference type="GO" id="GO:0007059">
    <property type="term" value="P:chromosome segregation"/>
    <property type="evidence" value="ECO:0007669"/>
    <property type="project" value="UniProtKB-KW"/>
</dbReference>
<dbReference type="GO" id="GO:0051301">
    <property type="term" value="P:cell division"/>
    <property type="evidence" value="ECO:0007669"/>
    <property type="project" value="UniProtKB-KW"/>
</dbReference>
<dbReference type="Pfam" id="PF09397">
    <property type="entry name" value="FtsK_gamma"/>
    <property type="match status" value="1"/>
</dbReference>
<dbReference type="InterPro" id="IPR025199">
    <property type="entry name" value="FtsK_4TM"/>
</dbReference>
<keyword evidence="10" id="KW-0238">DNA-binding</keyword>
<proteinExistence type="inferred from homology"/>
<dbReference type="SMART" id="SM00382">
    <property type="entry name" value="AAA"/>
    <property type="match status" value="1"/>
</dbReference>
<dbReference type="PANTHER" id="PTHR22683:SF41">
    <property type="entry name" value="DNA TRANSLOCASE FTSK"/>
    <property type="match status" value="1"/>
</dbReference>
<evidence type="ECO:0000256" key="3">
    <source>
        <dbReference type="ARBA" id="ARBA00022475"/>
    </source>
</evidence>
<dbReference type="Pfam" id="PF17854">
    <property type="entry name" value="FtsK_alpha"/>
    <property type="match status" value="1"/>
</dbReference>
<feature type="transmembrane region" description="Helical" evidence="16">
    <location>
        <begin position="115"/>
        <end position="137"/>
    </location>
</feature>
<keyword evidence="5 16" id="KW-0812">Transmembrane</keyword>
<dbReference type="InterPro" id="IPR036388">
    <property type="entry name" value="WH-like_DNA-bd_sf"/>
</dbReference>
<evidence type="ECO:0000256" key="8">
    <source>
        <dbReference type="ARBA" id="ARBA00022840"/>
    </source>
</evidence>
<evidence type="ECO:0000256" key="1">
    <source>
        <dbReference type="ARBA" id="ARBA00004651"/>
    </source>
</evidence>
<keyword evidence="3" id="KW-1003">Cell membrane</keyword>
<dbReference type="RefSeq" id="WP_007554607.1">
    <property type="nucleotide sequence ID" value="NZ_AENT01000016.1"/>
</dbReference>
<reference evidence="18 19" key="1">
    <citation type="submission" date="2010-11" db="EMBL/GenBank/DDBJ databases">
        <authorList>
            <person name="Durkin A.S."/>
            <person name="Madupu R."/>
            <person name="Torralba M."/>
            <person name="Gillis M."/>
            <person name="Methe B."/>
            <person name="Sutton G."/>
            <person name="Nelson K.E."/>
        </authorList>
    </citation>
    <scope>NUCLEOTIDE SEQUENCE [LARGE SCALE GENOMIC DNA]</scope>
    <source>
        <strain evidence="18 19">UPII 345-E</strain>
    </source>
</reference>
<dbReference type="Gene3D" id="3.40.50.300">
    <property type="entry name" value="P-loop containing nucleotide triphosphate hydrolases"/>
    <property type="match status" value="1"/>
</dbReference>
<dbReference type="Pfam" id="PF13491">
    <property type="entry name" value="FtsK_4TM"/>
    <property type="match status" value="1"/>
</dbReference>
<evidence type="ECO:0000256" key="14">
    <source>
        <dbReference type="ARBA" id="ARBA00025923"/>
    </source>
</evidence>